<organism evidence="2 3">
    <name type="scientific">Streptomyces violascens</name>
    <dbReference type="NCBI Taxonomy" id="67381"/>
    <lineage>
        <taxon>Bacteria</taxon>
        <taxon>Bacillati</taxon>
        <taxon>Actinomycetota</taxon>
        <taxon>Actinomycetes</taxon>
        <taxon>Kitasatosporales</taxon>
        <taxon>Streptomycetaceae</taxon>
        <taxon>Streptomyces</taxon>
    </lineage>
</organism>
<protein>
    <recommendedName>
        <fullName evidence="1">A-factor biosynthesis hotdog domain-containing protein</fullName>
    </recommendedName>
</protein>
<dbReference type="InterPro" id="IPR005509">
    <property type="entry name" value="AfsA_hotdog_dom"/>
</dbReference>
<evidence type="ECO:0000313" key="2">
    <source>
        <dbReference type="EMBL" id="GHI42393.1"/>
    </source>
</evidence>
<reference evidence="2" key="1">
    <citation type="submission" date="2024-05" db="EMBL/GenBank/DDBJ databases">
        <title>Whole genome shotgun sequence of Streptomyces violascens NBRC 12920.</title>
        <authorList>
            <person name="Komaki H."/>
            <person name="Tamura T."/>
        </authorList>
    </citation>
    <scope>NUCLEOTIDE SEQUENCE</scope>
    <source>
        <strain evidence="2">NBRC 12920</strain>
    </source>
</reference>
<evidence type="ECO:0000313" key="3">
    <source>
        <dbReference type="Proteomes" id="UP001050808"/>
    </source>
</evidence>
<feature type="domain" description="A-factor biosynthesis hotdog" evidence="1">
    <location>
        <begin position="23"/>
        <end position="140"/>
    </location>
</feature>
<dbReference type="RefSeq" id="WP_189965458.1">
    <property type="nucleotide sequence ID" value="NZ_BMUA01000013.1"/>
</dbReference>
<dbReference type="EMBL" id="BNDY01000017">
    <property type="protein sequence ID" value="GHI42393.1"/>
    <property type="molecule type" value="Genomic_DNA"/>
</dbReference>
<evidence type="ECO:0000259" key="1">
    <source>
        <dbReference type="Pfam" id="PF03756"/>
    </source>
</evidence>
<gene>
    <name evidence="2" type="ORF">Sviol_68010</name>
</gene>
<dbReference type="Proteomes" id="UP001050808">
    <property type="component" value="Unassembled WGS sequence"/>
</dbReference>
<name>A0ABQ3QYR3_9ACTN</name>
<proteinExistence type="predicted"/>
<dbReference type="Pfam" id="PF03756">
    <property type="entry name" value="AfsA"/>
    <property type="match status" value="2"/>
</dbReference>
<feature type="domain" description="A-factor biosynthesis hotdog" evidence="1">
    <location>
        <begin position="189"/>
        <end position="322"/>
    </location>
</feature>
<comment type="caution">
    <text evidence="2">The sequence shown here is derived from an EMBL/GenBank/DDBJ whole genome shotgun (WGS) entry which is preliminary data.</text>
</comment>
<keyword evidence="3" id="KW-1185">Reference proteome</keyword>
<sequence>MASVEDCVGAGDLPMLDRWALPEIFLTGVRKMDEQEYLATAGAPKAHAYFTDHQTETIDPLFLLECCRQAGPYGGREFIGIDPDGKFLLHSCSFRLPGLASSAVAPGELPGELPAEITLAVDAGGRPHSRARARKVSYAFDLTIPGGHLGTARMEVRHVSHELYDTLRGRRGAAAARPLAAAAPVAPHLVGRTRASNVVLADVVVDAGRDEARAALRLPTDNSSLFGPSYDHVPAMVLIEAARQLCLGASARISGAAAAERTMLVAADFSFHRFVELDAPVAVRLAADTRADGHGMTAALPELHSYRVEFEQGGEIAAAGRTWTTSVRTAALAGGREMP</sequence>
<accession>A0ABQ3QYR3</accession>